<keyword evidence="7" id="KW-1185">Reference proteome</keyword>
<dbReference type="GO" id="GO:0007018">
    <property type="term" value="P:microtubule-based movement"/>
    <property type="evidence" value="ECO:0007669"/>
    <property type="project" value="InterPro"/>
</dbReference>
<dbReference type="PANTHER" id="PTHR46532:SF11">
    <property type="entry name" value="DYNEIN AXONEMAL HEAVY CHAIN 12"/>
    <property type="match status" value="1"/>
</dbReference>
<feature type="domain" description="Dynein heavy chain linker" evidence="5">
    <location>
        <begin position="1380"/>
        <end position="1728"/>
    </location>
</feature>
<evidence type="ECO:0000259" key="5">
    <source>
        <dbReference type="Pfam" id="PF08393"/>
    </source>
</evidence>
<dbReference type="InterPro" id="IPR042228">
    <property type="entry name" value="Dynein_linker_3"/>
</dbReference>
<evidence type="ECO:0000256" key="2">
    <source>
        <dbReference type="SAM" id="Coils"/>
    </source>
</evidence>
<dbReference type="InterPro" id="IPR042222">
    <property type="entry name" value="Dynein_2_N"/>
</dbReference>
<evidence type="ECO:0000259" key="4">
    <source>
        <dbReference type="Pfam" id="PF08385"/>
    </source>
</evidence>
<comment type="caution">
    <text evidence="6">The sequence shown here is derived from an EMBL/GenBank/DDBJ whole genome shotgun (WGS) entry which is preliminary data.</text>
</comment>
<dbReference type="Pfam" id="PF08385">
    <property type="entry name" value="DHC_N1"/>
    <property type="match status" value="1"/>
</dbReference>
<dbReference type="GO" id="GO:0005858">
    <property type="term" value="C:axonemal dynein complex"/>
    <property type="evidence" value="ECO:0007669"/>
    <property type="project" value="TreeGrafter"/>
</dbReference>
<feature type="compositionally biased region" description="Basic and acidic residues" evidence="3">
    <location>
        <begin position="867"/>
        <end position="876"/>
    </location>
</feature>
<dbReference type="GO" id="GO:0051959">
    <property type="term" value="F:dynein light intermediate chain binding"/>
    <property type="evidence" value="ECO:0007669"/>
    <property type="project" value="InterPro"/>
</dbReference>
<dbReference type="EMBL" id="JARQZJ010000101">
    <property type="protein sequence ID" value="KAK9886615.1"/>
    <property type="molecule type" value="Genomic_DNA"/>
</dbReference>
<name>A0AAW1UVV3_9CUCU</name>
<feature type="domain" description="Dynein heavy chain tail" evidence="4">
    <location>
        <begin position="196"/>
        <end position="761"/>
    </location>
</feature>
<comment type="similarity">
    <text evidence="1">Belongs to the dynein heavy chain family.</text>
</comment>
<dbReference type="FunFam" id="1.10.287.2620:FF:000004">
    <property type="entry name" value="Dynein axonemal heavy chain 17"/>
    <property type="match status" value="1"/>
</dbReference>
<evidence type="ECO:0000313" key="7">
    <source>
        <dbReference type="Proteomes" id="UP001431783"/>
    </source>
</evidence>
<dbReference type="Gene3D" id="3.20.180.20">
    <property type="entry name" value="Dynein heavy chain, N-terminal domain 2"/>
    <property type="match status" value="1"/>
</dbReference>
<evidence type="ECO:0000256" key="1">
    <source>
        <dbReference type="ARBA" id="ARBA00008887"/>
    </source>
</evidence>
<feature type="coiled-coil region" evidence="2">
    <location>
        <begin position="554"/>
        <end position="612"/>
    </location>
</feature>
<dbReference type="Gene3D" id="1.10.287.2620">
    <property type="match status" value="1"/>
</dbReference>
<proteinExistence type="inferred from homology"/>
<organism evidence="6 7">
    <name type="scientific">Henosepilachna vigintioctopunctata</name>
    <dbReference type="NCBI Taxonomy" id="420089"/>
    <lineage>
        <taxon>Eukaryota</taxon>
        <taxon>Metazoa</taxon>
        <taxon>Ecdysozoa</taxon>
        <taxon>Arthropoda</taxon>
        <taxon>Hexapoda</taxon>
        <taxon>Insecta</taxon>
        <taxon>Pterygota</taxon>
        <taxon>Neoptera</taxon>
        <taxon>Endopterygota</taxon>
        <taxon>Coleoptera</taxon>
        <taxon>Polyphaga</taxon>
        <taxon>Cucujiformia</taxon>
        <taxon>Coccinelloidea</taxon>
        <taxon>Coccinellidae</taxon>
        <taxon>Epilachninae</taxon>
        <taxon>Epilachnini</taxon>
        <taxon>Henosepilachna</taxon>
    </lineage>
</organism>
<dbReference type="PANTHER" id="PTHR46532">
    <property type="entry name" value="MALE FERTILITY FACTOR KL5"/>
    <property type="match status" value="1"/>
</dbReference>
<dbReference type="InterPro" id="IPR026983">
    <property type="entry name" value="DHC"/>
</dbReference>
<dbReference type="InterPro" id="IPR013602">
    <property type="entry name" value="Dynein_heavy_linker"/>
</dbReference>
<reference evidence="6 7" key="1">
    <citation type="submission" date="2023-03" db="EMBL/GenBank/DDBJ databases">
        <title>Genome insight into feeding habits of ladybird beetles.</title>
        <authorList>
            <person name="Li H.-S."/>
            <person name="Huang Y.-H."/>
            <person name="Pang H."/>
        </authorList>
    </citation>
    <scope>NUCLEOTIDE SEQUENCE [LARGE SCALE GENOMIC DNA]</scope>
    <source>
        <strain evidence="6">SYSU_2023b</strain>
        <tissue evidence="6">Whole body</tissue>
    </source>
</reference>
<keyword evidence="2" id="KW-0175">Coiled coil</keyword>
<sequence>MDKKKEEVAADPRFDLIGDMVLLSYRAKPDRWTKMIASEDNIKILQRFLDDPNENEIILTLVGGQFYVYKNYEPNIKQKYTIFSRKQKEKVTVENFRDVLRYGEMSGNPIEDLAILMNGIFNPFLNHPGNQVGWPRTVKVDMANHLKDFTNQLEEIRGAIANQTVLPMPAGVVHVYQSLSSLVGSNGEENDLDFKEEIENAVVRWSHICHEITKQNSKLAFTDGAHPTPMEEVNFWKSRYKNLQYIYDQLVDPRVKKMAEYLEASKSTYLKMFKSTFQNVVASLVEAKDITLYLKPLIPHIKRFEENDFLELKNHIKPLIHVVALIWSHSKYYANCEKIITLFKEISNLLIECAVKDLDPSSIFLGEAEEICVKVTKTIEMLNIFLDTFEYVRQNLKDFYDKNEKVTPLEWTFHRRRAFQRLLELLDRLHLIKKILEANINYSKLERVEIGGLRGKYLTMKCEEIFADFGRVYSVFQNITYNALDIEDNQIHGDCKLFEEKCDDIDNRLASVFEQAFDDCTNLDASFKLINIIGNLMERPSVRSEVTKKLPELIEKMNDEVDSIKKSYDDCEKNGVQLHNYCPPIFGRVFWYKKLRERIDSHEEHLRLIEHEIIQSEEAVYMLAKYAQMREILDQRTSEVLTEWAERIREEIQESMDKTQLAKDAQGDIFVNLDPRLEAILREMRYLKQLNIEDLPEEAQAVFVQVEAFYNSYIRLKRIQEYYNFLKNQTLLVEHEMITAEMTKLDNILEPIMTHITWNENDPENVEVMYEIVKYLYDRVAEAQENVANLMKKIETWSTVPLFERKDCKKENLLYTDDRAERIQKRYDQINACALELKNVLYHNYHLYFDLPYTPPPTPPAEATQTPDKDQKREKAATLGGSPSSSSSDEPEDEVDMLDDQTRVVTVESASHAETSGERFNKRREYIQTSSQKLKKFQRTTSEEDKSMEEFTKPPEATISMKWNGYLTHLDKQLKKKLQEAVLKSQKYFIKEMGGAKPITPFLEISMHLKEPDIVYEPSIDTNDKPNILSNMEDLLQDIYNMGLYMERIDPDSQEENHFNDLIDMMEGIQNYEAITFKILTAMGAAADFVDNFVEYIPIWASDRQEYLREFLKYSRPLTPEERHNLIHKIIPPIKDSPPTLELFKERIDYYDQLYEQVKSLPQEHLVDGGWFRIVVRPLRQAIMNTICKWGNLFKQHLYNHVVESLNTLDNFIAESTGVMLTPLESDDIEGLLRVMKFLFRVKEMMVETDAMFEPLKNIMDLLSSYKVEFPEEIYIQLQEIPDRWNHCKKIAATTKQNVSSLQTVQINTIKKRIRLFDVRISLYRQQFRRDSIFNFDCKNVYQKIDRKHSEIVHFEEGEKELIDDGNIFDITIEEFKPIKHCRKELRQVKQLWDYISMMNSCIDEWRSTPWKKIDIENMEISCKRFVKDLRAMDKETKSWNVYVEGEKTIKNLLTSLRAVTELQNPAIRERHWKQLMQATKVPFVMSEDTTLNNLLELNLHEFEDEVKTIVDKSVKEMGMEKILKELEATWTVMSFSTETHPSTGVHLLHISEELIECLEDNQSSLQSMMSSKFIDYFLDEVTKWQNLLSTADQVIQLFVEVQHKWMYLESIFIGSDDIRIQLPEDSKRFEQIDKEFREILTNLSRNLNVIAVTNQPGLYEKLERLSERLTLCEKALNDYLETKRLAFPRFYFVSSADLLDILSNGNQPELIQRHLTKLFDSLARLVSSSPIRRWLIL</sequence>
<feature type="coiled-coil region" evidence="2">
    <location>
        <begin position="773"/>
        <end position="800"/>
    </location>
</feature>
<dbReference type="Proteomes" id="UP001431783">
    <property type="component" value="Unassembled WGS sequence"/>
</dbReference>
<feature type="region of interest" description="Disordered" evidence="3">
    <location>
        <begin position="931"/>
        <end position="951"/>
    </location>
</feature>
<gene>
    <name evidence="6" type="ORF">WA026_017537</name>
</gene>
<feature type="region of interest" description="Disordered" evidence="3">
    <location>
        <begin position="856"/>
        <end position="897"/>
    </location>
</feature>
<protein>
    <submittedName>
        <fullName evidence="6">Uncharacterized protein</fullName>
    </submittedName>
</protein>
<feature type="compositionally biased region" description="Basic and acidic residues" evidence="3">
    <location>
        <begin position="941"/>
        <end position="951"/>
    </location>
</feature>
<evidence type="ECO:0000313" key="6">
    <source>
        <dbReference type="EMBL" id="KAK9886615.1"/>
    </source>
</evidence>
<evidence type="ECO:0000256" key="3">
    <source>
        <dbReference type="SAM" id="MobiDB-lite"/>
    </source>
</evidence>
<dbReference type="FunFam" id="1.20.140.100:FF:000001">
    <property type="entry name" value="dynein heavy chain 17, axonemal"/>
    <property type="match status" value="1"/>
</dbReference>
<accession>A0AAW1UVV3</accession>
<dbReference type="InterPro" id="IPR013594">
    <property type="entry name" value="Dynein_heavy_tail"/>
</dbReference>
<dbReference type="Gene3D" id="1.20.140.100">
    <property type="entry name" value="Dynein heavy chain, N-terminal domain 2"/>
    <property type="match status" value="1"/>
</dbReference>
<dbReference type="Pfam" id="PF08393">
    <property type="entry name" value="DHC_N2"/>
    <property type="match status" value="1"/>
</dbReference>
<dbReference type="GO" id="GO:0045505">
    <property type="term" value="F:dynein intermediate chain binding"/>
    <property type="evidence" value="ECO:0007669"/>
    <property type="project" value="InterPro"/>
</dbReference>